<protein>
    <submittedName>
        <fullName evidence="1">Uncharacterized protein</fullName>
    </submittedName>
</protein>
<dbReference type="Proteomes" id="UP001184614">
    <property type="component" value="Unassembled WGS sequence"/>
</dbReference>
<keyword evidence="2" id="KW-1185">Reference proteome</keyword>
<dbReference type="Gene3D" id="3.40.50.300">
    <property type="entry name" value="P-loop containing nucleotide triphosphate hydrolases"/>
    <property type="match status" value="1"/>
</dbReference>
<gene>
    <name evidence="1" type="ORF">J2782_004391</name>
</gene>
<comment type="caution">
    <text evidence="1">The sequence shown here is derived from an EMBL/GenBank/DDBJ whole genome shotgun (WGS) entry which is preliminary data.</text>
</comment>
<evidence type="ECO:0000313" key="1">
    <source>
        <dbReference type="EMBL" id="MDR6434638.1"/>
    </source>
</evidence>
<dbReference type="RefSeq" id="WP_310016110.1">
    <property type="nucleotide sequence ID" value="NZ_JAVDQT010000013.1"/>
</dbReference>
<dbReference type="InterPro" id="IPR027417">
    <property type="entry name" value="P-loop_NTPase"/>
</dbReference>
<organism evidence="1 2">
    <name type="scientific">Brucella pseudogrignonensis</name>
    <dbReference type="NCBI Taxonomy" id="419475"/>
    <lineage>
        <taxon>Bacteria</taxon>
        <taxon>Pseudomonadati</taxon>
        <taxon>Pseudomonadota</taxon>
        <taxon>Alphaproteobacteria</taxon>
        <taxon>Hyphomicrobiales</taxon>
        <taxon>Brucellaceae</taxon>
        <taxon>Brucella/Ochrobactrum group</taxon>
        <taxon>Brucella</taxon>
    </lineage>
</organism>
<name>A0ABU1MEZ9_9HYPH</name>
<accession>A0ABU1MEZ9</accession>
<dbReference type="EMBL" id="JAVDQT010000013">
    <property type="protein sequence ID" value="MDR6434638.1"/>
    <property type="molecule type" value="Genomic_DNA"/>
</dbReference>
<proteinExistence type="predicted"/>
<reference evidence="1 2" key="1">
    <citation type="submission" date="2023-07" db="EMBL/GenBank/DDBJ databases">
        <title>Sorghum-associated microbial communities from plants grown in Nebraska, USA.</title>
        <authorList>
            <person name="Schachtman D."/>
        </authorList>
    </citation>
    <scope>NUCLEOTIDE SEQUENCE [LARGE SCALE GENOMIC DNA]</scope>
    <source>
        <strain evidence="1 2">DS1730</strain>
    </source>
</reference>
<sequence length="992" mass="111303">MTAHNQNTFVVKNSKSEAAKVRYLAAQSYTFTPAHSLLDNISFNSPVIIPLDSVRFEALTGKALFPVSDLETGEVRGIVEIAVDDMGNVLSPEKRRYIDASGYKKPLAVVLERTKGSNENIKFVTNTVFDAIAVYAALDGQFTVYAACGLEPSLLLNDGGKYIVCANGVADELKDWSTRAIQKNVLKHKGLAQVARLAGVETFANLGHEIIKVKLLKYINNFKNQVKSTRISLKDAEDIISVDEFNDLISRKVEGALHIANITTGGGKSYQAIVNIIKKRIEEINADENLKNRKIVYVTQKHDFSQQTLTDIKKHLGSSVRSFIYRSFESKNPDNPEELMCQNIEAVREARAVSAKVEEEVCKTCPFAKACAFQRQQKEMAIVQPQVIIMNNNFLVNGKLPKPIRNHLGEKAVIDLVIADENPQSSVIKNIEIKKSQLTDPIDKIILNNPGRSIDLVFAERVMQAIATTIEKYKGQKITITEFSKSVFQNEDALSHRLFTNMTEQEQHDNLYRALQGYADNILKLKITEQEERDYRKRGFNKRVFDIEKLLRVMQNVAFLKRENYYYSKPRSAMDAFQMEEYGSGREPVVTVAEDGVCVPVVDIHKDLADVPIVALDATADLSLVSRLFQRNITSSCVQNIEAPFATIVQDASRAYSMQFLQRESNIEKIENYILRESKKATKLLVVTNKDIERVLIRRGCILRHSLNCEIAFAHFNDVAGMNTFSDFDIAVVIGRPQPPVSAVRHTIEACGGRHDDDNWHLIEREREIVDGGINKKVSFEAMGSKCPIADAVLRQICDAQVVQAIGRLRQIRREAHNPCKIVILGDAVVPFPVRLMSQAEVDVIDDHKRIIERGFFSNNPAHESKISEGSSLSISLNTLTQRRAMQEKAGVKKEWMEGLVPFRYQQAGQGKRLNVGYYDPAKLSASELKHELEEKLGELVILETDEIEPLAAELYDTDCVIPDALIKKEQSRCEVPTEAAELKVTASPPPI</sequence>
<evidence type="ECO:0000313" key="2">
    <source>
        <dbReference type="Proteomes" id="UP001184614"/>
    </source>
</evidence>